<evidence type="ECO:0000313" key="2">
    <source>
        <dbReference type="Proteomes" id="UP000270219"/>
    </source>
</evidence>
<dbReference type="RefSeq" id="WP_121522708.1">
    <property type="nucleotide sequence ID" value="NZ_RCHR01000003.1"/>
</dbReference>
<protein>
    <submittedName>
        <fullName evidence="1">Nucleotidyltransferase domain-containing protein</fullName>
    </submittedName>
</protein>
<dbReference type="Proteomes" id="UP000270219">
    <property type="component" value="Unassembled WGS sequence"/>
</dbReference>
<comment type="caution">
    <text evidence="1">The sequence shown here is derived from an EMBL/GenBank/DDBJ whole genome shotgun (WGS) entry which is preliminary data.</text>
</comment>
<evidence type="ECO:0000313" key="1">
    <source>
        <dbReference type="EMBL" id="RLL45119.1"/>
    </source>
</evidence>
<dbReference type="EMBL" id="RCHR01000003">
    <property type="protein sequence ID" value="RLL45119.1"/>
    <property type="molecule type" value="Genomic_DNA"/>
</dbReference>
<dbReference type="PANTHER" id="PTHR34817:SF2">
    <property type="entry name" value="NUCLEOTIDYLTRANSFERASE"/>
    <property type="match status" value="1"/>
</dbReference>
<keyword evidence="2" id="KW-1185">Reference proteome</keyword>
<keyword evidence="1" id="KW-0808">Transferase</keyword>
<name>A0A498D628_9BACI</name>
<dbReference type="AlphaFoldDB" id="A0A498D628"/>
<organism evidence="1 2">
    <name type="scientific">Oceanobacillus piezotolerans</name>
    <dbReference type="NCBI Taxonomy" id="2448030"/>
    <lineage>
        <taxon>Bacteria</taxon>
        <taxon>Bacillati</taxon>
        <taxon>Bacillota</taxon>
        <taxon>Bacilli</taxon>
        <taxon>Bacillales</taxon>
        <taxon>Bacillaceae</taxon>
        <taxon>Oceanobacillus</taxon>
    </lineage>
</organism>
<dbReference type="PANTHER" id="PTHR34817">
    <property type="entry name" value="NUCLEOTIDYLTRANSFERASE"/>
    <property type="match status" value="1"/>
</dbReference>
<proteinExistence type="predicted"/>
<gene>
    <name evidence="1" type="ORF">D8M04_09635</name>
</gene>
<dbReference type="Pfam" id="PF10127">
    <property type="entry name" value="RlaP"/>
    <property type="match status" value="1"/>
</dbReference>
<sequence>MKKIILNTLNRIELDYGIKILYSCEVGSRAFGLASQHSDYDVRFIYVHKTLHYLEIDPIGIGKKKDYIDVPVQGNLDIHGWELTKALKLFRKSNPSLLEWLHSSIIYLEPFTTIQQLKAIQNEAVELKSCMYHYLNMAKNNLSKLSYMESENVKDYLNVARPILFCKWIENHLSFPPTLDMNLLVNILPEGNWKEHCLEVITLKRKGIPLLQKVQSNLFKEELYRLDDIANSLPSRKSDPTKALNLLFQTTLEEVWSKEKP</sequence>
<dbReference type="InterPro" id="IPR018775">
    <property type="entry name" value="RlaP"/>
</dbReference>
<dbReference type="OrthoDB" id="9796845at2"/>
<accession>A0A498D628</accession>
<reference evidence="1 2" key="1">
    <citation type="submission" date="2018-10" db="EMBL/GenBank/DDBJ databases">
        <title>Oceanobacillus sp. YLB-02 draft genome.</title>
        <authorList>
            <person name="Yu L."/>
        </authorList>
    </citation>
    <scope>NUCLEOTIDE SEQUENCE [LARGE SCALE GENOMIC DNA]</scope>
    <source>
        <strain evidence="1 2">YLB-02</strain>
    </source>
</reference>
<dbReference type="GO" id="GO:0016740">
    <property type="term" value="F:transferase activity"/>
    <property type="evidence" value="ECO:0007669"/>
    <property type="project" value="UniProtKB-KW"/>
</dbReference>